<feature type="transmembrane region" description="Helical" evidence="5">
    <location>
        <begin position="90"/>
        <end position="115"/>
    </location>
</feature>
<feature type="transmembrane region" description="Helical" evidence="5">
    <location>
        <begin position="20"/>
        <end position="40"/>
    </location>
</feature>
<sequence length="199" mass="22005">MISSSPAGFTGAPWTKRLCLLFVSASILISLLNIQPQFLLQWSPQLAEWQQWRRILLNPLVWTNQGSAMIGGLLIYECRGVERQIGSRRFATFVLETGVLSMLAMPVLLALLALVGVNVPVQAGPQAIVAALVSLYHSLVPNIYFVKLAGVGTWSDKSVMYFLLLANCTSWGYFFKTTTGWVLAKLIYTDAIPGRLWAI</sequence>
<evidence type="ECO:0000256" key="3">
    <source>
        <dbReference type="ARBA" id="ARBA00022989"/>
    </source>
</evidence>
<dbReference type="EMBL" id="NDIQ01000022">
    <property type="protein sequence ID" value="PRT56026.1"/>
    <property type="molecule type" value="Genomic_DNA"/>
</dbReference>
<dbReference type="GO" id="GO:0016020">
    <property type="term" value="C:membrane"/>
    <property type="evidence" value="ECO:0007669"/>
    <property type="project" value="UniProtKB-SubCell"/>
</dbReference>
<keyword evidence="7" id="KW-1185">Reference proteome</keyword>
<evidence type="ECO:0000313" key="7">
    <source>
        <dbReference type="Proteomes" id="UP000238350"/>
    </source>
</evidence>
<evidence type="ECO:0000256" key="5">
    <source>
        <dbReference type="SAM" id="Phobius"/>
    </source>
</evidence>
<dbReference type="OrthoDB" id="272778at2759"/>
<dbReference type="RefSeq" id="XP_024665971.1">
    <property type="nucleotide sequence ID" value="XM_024810203.1"/>
</dbReference>
<evidence type="ECO:0000256" key="1">
    <source>
        <dbReference type="ARBA" id="ARBA00004141"/>
    </source>
</evidence>
<proteinExistence type="predicted"/>
<reference evidence="6 7" key="1">
    <citation type="submission" date="2017-04" db="EMBL/GenBank/DDBJ databases">
        <title>Genome sequencing of [Candida] sorbophila.</title>
        <authorList>
            <person name="Ahn J.O."/>
        </authorList>
    </citation>
    <scope>NUCLEOTIDE SEQUENCE [LARGE SCALE GENOMIC DNA]</scope>
    <source>
        <strain evidence="6 7">DS02</strain>
    </source>
</reference>
<feature type="transmembrane region" description="Helical" evidence="5">
    <location>
        <begin position="158"/>
        <end position="175"/>
    </location>
</feature>
<accession>A0A2T0FM17</accession>
<organism evidence="6 7">
    <name type="scientific">Wickerhamiella sorbophila</name>
    <dbReference type="NCBI Taxonomy" id="45607"/>
    <lineage>
        <taxon>Eukaryota</taxon>
        <taxon>Fungi</taxon>
        <taxon>Dikarya</taxon>
        <taxon>Ascomycota</taxon>
        <taxon>Saccharomycotina</taxon>
        <taxon>Dipodascomycetes</taxon>
        <taxon>Dipodascales</taxon>
        <taxon>Trichomonascaceae</taxon>
        <taxon>Wickerhamiella</taxon>
    </lineage>
</organism>
<dbReference type="SUPFAM" id="SSF144091">
    <property type="entry name" value="Rhomboid-like"/>
    <property type="match status" value="1"/>
</dbReference>
<feature type="transmembrane region" description="Helical" evidence="5">
    <location>
        <begin position="127"/>
        <end position="146"/>
    </location>
</feature>
<dbReference type="AlphaFoldDB" id="A0A2T0FM17"/>
<protein>
    <submittedName>
        <fullName evidence="6">DSC E3 ubiquitin ligase complex subunit 2</fullName>
    </submittedName>
</protein>
<dbReference type="InterPro" id="IPR035952">
    <property type="entry name" value="Rhomboid-like_sf"/>
</dbReference>
<comment type="subcellular location">
    <subcellularLocation>
        <location evidence="1">Membrane</location>
        <topology evidence="1">Multi-pass membrane protein</topology>
    </subcellularLocation>
</comment>
<keyword evidence="6" id="KW-0436">Ligase</keyword>
<keyword evidence="3 5" id="KW-1133">Transmembrane helix</keyword>
<dbReference type="GeneID" id="36517394"/>
<evidence type="ECO:0000313" key="6">
    <source>
        <dbReference type="EMBL" id="PRT56026.1"/>
    </source>
</evidence>
<feature type="transmembrane region" description="Helical" evidence="5">
    <location>
        <begin position="60"/>
        <end position="78"/>
    </location>
</feature>
<dbReference type="Proteomes" id="UP000238350">
    <property type="component" value="Unassembled WGS sequence"/>
</dbReference>
<evidence type="ECO:0000256" key="2">
    <source>
        <dbReference type="ARBA" id="ARBA00022692"/>
    </source>
</evidence>
<keyword evidence="2 5" id="KW-0812">Transmembrane</keyword>
<gene>
    <name evidence="6" type="ORF">B9G98_03646</name>
</gene>
<evidence type="ECO:0000256" key="4">
    <source>
        <dbReference type="ARBA" id="ARBA00023136"/>
    </source>
</evidence>
<dbReference type="GO" id="GO:0016874">
    <property type="term" value="F:ligase activity"/>
    <property type="evidence" value="ECO:0007669"/>
    <property type="project" value="UniProtKB-KW"/>
</dbReference>
<keyword evidence="4 5" id="KW-0472">Membrane</keyword>
<name>A0A2T0FM17_9ASCO</name>
<dbReference type="STRING" id="45607.A0A2T0FM17"/>
<comment type="caution">
    <text evidence="6">The sequence shown here is derived from an EMBL/GenBank/DDBJ whole genome shotgun (WGS) entry which is preliminary data.</text>
</comment>